<proteinExistence type="predicted"/>
<keyword evidence="2" id="KW-0812">Transmembrane</keyword>
<feature type="region of interest" description="Disordered" evidence="1">
    <location>
        <begin position="1"/>
        <end position="20"/>
    </location>
</feature>
<sequence length="259" mass="28390">MGDDKAAADSPSSSSPPPSYSTILATRYGGEALKLLRSASRSLNYVIYVVAALVVFSLLDLFGVLYQFRLYSEVQHDYIISIIALVLLGVLFPLVWRVIKARTALDSWQDIFEHGSLRWAISMAMARRDKGEALKAVAEAVPELEPLREYLASEGTSKFTDVSVAGTTTFDCLVDESLVETEELKRLLKEYGAIAVALTDVADASYIQEFSKRIKTYSNSTGRKVAIAVVVARAIKGRETHRAAGDSMLLLVEKANNSD</sequence>
<name>A0A060HNT0_9ARCH</name>
<keyword evidence="4" id="KW-1185">Reference proteome</keyword>
<protein>
    <submittedName>
        <fullName evidence="3">Uncharacterized protein</fullName>
    </submittedName>
</protein>
<keyword evidence="2" id="KW-0472">Membrane</keyword>
<dbReference type="GeneID" id="74945906"/>
<feature type="transmembrane region" description="Helical" evidence="2">
    <location>
        <begin position="78"/>
        <end position="99"/>
    </location>
</feature>
<evidence type="ECO:0000256" key="1">
    <source>
        <dbReference type="SAM" id="MobiDB-lite"/>
    </source>
</evidence>
<keyword evidence="2" id="KW-1133">Transmembrane helix</keyword>
<reference evidence="3 4" key="1">
    <citation type="journal article" date="2014" name="Int. J. Syst. Evol. Microbiol.">
        <title>Nitrososphaera viennensis gen. nov., sp. nov., an aerobic and mesophilic, ammonia-oxidizing archaeon from soil and a member of the archaeal phylum Thaumarchaeota.</title>
        <authorList>
            <person name="Stieglmeier M."/>
            <person name="Klingl A."/>
            <person name="Alves R.J."/>
            <person name="Rittmann S.K."/>
            <person name="Melcher M."/>
            <person name="Leisch N."/>
            <person name="Schleper C."/>
        </authorList>
    </citation>
    <scope>NUCLEOTIDE SEQUENCE [LARGE SCALE GENOMIC DNA]</scope>
    <source>
        <strain evidence="3">EN76</strain>
    </source>
</reference>
<accession>A0A060HNT0</accession>
<dbReference type="AlphaFoldDB" id="A0A060HNT0"/>
<dbReference type="RefSeq" id="WP_144239452.1">
    <property type="nucleotide sequence ID" value="NZ_CP007536.1"/>
</dbReference>
<evidence type="ECO:0000313" key="3">
    <source>
        <dbReference type="EMBL" id="AIC14847.1"/>
    </source>
</evidence>
<dbReference type="STRING" id="926571.NVIE_006430"/>
<dbReference type="KEGG" id="nvn:NVIE_006430"/>
<feature type="transmembrane region" description="Helical" evidence="2">
    <location>
        <begin position="45"/>
        <end position="66"/>
    </location>
</feature>
<dbReference type="Proteomes" id="UP000027093">
    <property type="component" value="Chromosome"/>
</dbReference>
<gene>
    <name evidence="3" type="ORF">NVIE_006430</name>
</gene>
<evidence type="ECO:0000256" key="2">
    <source>
        <dbReference type="SAM" id="Phobius"/>
    </source>
</evidence>
<dbReference type="EMBL" id="CP007536">
    <property type="protein sequence ID" value="AIC14847.1"/>
    <property type="molecule type" value="Genomic_DNA"/>
</dbReference>
<organism evidence="3 4">
    <name type="scientific">Nitrososphaera viennensis EN76</name>
    <dbReference type="NCBI Taxonomy" id="926571"/>
    <lineage>
        <taxon>Archaea</taxon>
        <taxon>Nitrososphaerota</taxon>
        <taxon>Nitrososphaeria</taxon>
        <taxon>Nitrososphaerales</taxon>
        <taxon>Nitrososphaeraceae</taxon>
        <taxon>Nitrososphaera</taxon>
    </lineage>
</organism>
<evidence type="ECO:0000313" key="4">
    <source>
        <dbReference type="Proteomes" id="UP000027093"/>
    </source>
</evidence>
<dbReference type="HOGENOM" id="CLU_1072066_0_0_2"/>